<feature type="chain" id="PRO_5009518567" evidence="2">
    <location>
        <begin position="26"/>
        <end position="130"/>
    </location>
</feature>
<name>A0A1F5FFW9_9BACT</name>
<evidence type="ECO:0000313" key="4">
    <source>
        <dbReference type="Proteomes" id="UP000176682"/>
    </source>
</evidence>
<proteinExistence type="predicted"/>
<keyword evidence="1" id="KW-0812">Transmembrane</keyword>
<dbReference type="Proteomes" id="UP000176682">
    <property type="component" value="Unassembled WGS sequence"/>
</dbReference>
<evidence type="ECO:0000256" key="2">
    <source>
        <dbReference type="SAM" id="SignalP"/>
    </source>
</evidence>
<protein>
    <submittedName>
        <fullName evidence="3">Uncharacterized protein</fullName>
    </submittedName>
</protein>
<dbReference type="Pfam" id="PF18895">
    <property type="entry name" value="T4SS_pilin"/>
    <property type="match status" value="1"/>
</dbReference>
<dbReference type="AlphaFoldDB" id="A0A1F5FFW9"/>
<dbReference type="EMBL" id="MFAM01000046">
    <property type="protein sequence ID" value="OGD78447.1"/>
    <property type="molecule type" value="Genomic_DNA"/>
</dbReference>
<dbReference type="InterPro" id="IPR043993">
    <property type="entry name" value="T4SS_pilin"/>
</dbReference>
<feature type="signal peptide" evidence="2">
    <location>
        <begin position="1"/>
        <end position="25"/>
    </location>
</feature>
<keyword evidence="1" id="KW-0472">Membrane</keyword>
<reference evidence="3 4" key="1">
    <citation type="journal article" date="2016" name="Nat. Commun.">
        <title>Thousands of microbial genomes shed light on interconnected biogeochemical processes in an aquifer system.</title>
        <authorList>
            <person name="Anantharaman K."/>
            <person name="Brown C.T."/>
            <person name="Hug L.A."/>
            <person name="Sharon I."/>
            <person name="Castelle C.J."/>
            <person name="Probst A.J."/>
            <person name="Thomas B.C."/>
            <person name="Singh A."/>
            <person name="Wilkins M.J."/>
            <person name="Karaoz U."/>
            <person name="Brodie E.L."/>
            <person name="Williams K.H."/>
            <person name="Hubbard S.S."/>
            <person name="Banfield J.F."/>
        </authorList>
    </citation>
    <scope>NUCLEOTIDE SEQUENCE [LARGE SCALE GENOMIC DNA]</scope>
</reference>
<feature type="transmembrane region" description="Helical" evidence="1">
    <location>
        <begin position="92"/>
        <end position="112"/>
    </location>
</feature>
<keyword evidence="2" id="KW-0732">Signal</keyword>
<organism evidence="3 4">
    <name type="scientific">Candidatus Collierbacteria bacterium RIFOXYB1_FULL_49_13</name>
    <dbReference type="NCBI Taxonomy" id="1817728"/>
    <lineage>
        <taxon>Bacteria</taxon>
        <taxon>Candidatus Collieribacteriota</taxon>
    </lineage>
</organism>
<comment type="caution">
    <text evidence="3">The sequence shown here is derived from an EMBL/GenBank/DDBJ whole genome shotgun (WGS) entry which is preliminary data.</text>
</comment>
<keyword evidence="1" id="KW-1133">Transmembrane helix</keyword>
<evidence type="ECO:0000256" key="1">
    <source>
        <dbReference type="SAM" id="Phobius"/>
    </source>
</evidence>
<gene>
    <name evidence="3" type="ORF">A2368_01590</name>
</gene>
<sequence>MKKKITLSILISQISNLISAPLAHAADPFGKIIPPTSKINSLSSIGSFTSVLVNLIVVGAGLYALIQFLLGGFNYISSSGDPKKASEARQRIYYAAIGLAIIAASFILIRVLSQLFFGSDIITNPVIKTI</sequence>
<evidence type="ECO:0000313" key="3">
    <source>
        <dbReference type="EMBL" id="OGD78447.1"/>
    </source>
</evidence>
<feature type="transmembrane region" description="Helical" evidence="1">
    <location>
        <begin position="49"/>
        <end position="71"/>
    </location>
</feature>
<accession>A0A1F5FFW9</accession>